<feature type="domain" description="TIR" evidence="15">
    <location>
        <begin position="248"/>
        <end position="377"/>
    </location>
</feature>
<evidence type="ECO:0000256" key="5">
    <source>
        <dbReference type="ARBA" id="ARBA00022692"/>
    </source>
</evidence>
<dbReference type="PANTHER" id="PTHR24365:SF524">
    <property type="entry name" value="TOLL-LIKE RECEPTOR 3"/>
    <property type="match status" value="1"/>
</dbReference>
<keyword evidence="6" id="KW-0732">Signal</keyword>
<keyword evidence="8" id="KW-0391">Immunity</keyword>
<keyword evidence="3" id="KW-0399">Innate immunity</keyword>
<dbReference type="GO" id="GO:0038023">
    <property type="term" value="F:signaling receptor activity"/>
    <property type="evidence" value="ECO:0007669"/>
    <property type="project" value="TreeGrafter"/>
</dbReference>
<dbReference type="InterPro" id="IPR003591">
    <property type="entry name" value="Leu-rich_rpt_typical-subtyp"/>
</dbReference>
<evidence type="ECO:0000256" key="14">
    <source>
        <dbReference type="SAM" id="Phobius"/>
    </source>
</evidence>
<keyword evidence="5 14" id="KW-0812">Transmembrane</keyword>
<keyword evidence="12" id="KW-0325">Glycoprotein</keyword>
<evidence type="ECO:0000256" key="10">
    <source>
        <dbReference type="ARBA" id="ARBA00023136"/>
    </source>
</evidence>
<evidence type="ECO:0000313" key="16">
    <source>
        <dbReference type="Ensembl" id="ENSSTUP00000077834.1"/>
    </source>
</evidence>
<dbReference type="InterPro" id="IPR041015">
    <property type="entry name" value="TLR3_TMD"/>
</dbReference>
<dbReference type="GO" id="GO:0045087">
    <property type="term" value="P:innate immune response"/>
    <property type="evidence" value="ECO:0007669"/>
    <property type="project" value="UniProtKB-KW"/>
</dbReference>
<dbReference type="GO" id="GO:0006954">
    <property type="term" value="P:inflammatory response"/>
    <property type="evidence" value="ECO:0007669"/>
    <property type="project" value="UniProtKB-KW"/>
</dbReference>
<evidence type="ECO:0000256" key="4">
    <source>
        <dbReference type="ARBA" id="ARBA00022614"/>
    </source>
</evidence>
<evidence type="ECO:0000256" key="9">
    <source>
        <dbReference type="ARBA" id="ARBA00022989"/>
    </source>
</evidence>
<feature type="transmembrane region" description="Helical" evidence="14">
    <location>
        <begin position="197"/>
        <end position="216"/>
    </location>
</feature>
<comment type="similarity">
    <text evidence="2">Belongs to the Toll-like receptor family.</text>
</comment>
<dbReference type="GeneTree" id="ENSGT00940000166529"/>
<dbReference type="AlphaFoldDB" id="A0A674C2N7"/>
<keyword evidence="11" id="KW-0675">Receptor</keyword>
<reference evidence="16" key="1">
    <citation type="submission" date="2025-08" db="UniProtKB">
        <authorList>
            <consortium name="Ensembl"/>
        </authorList>
    </citation>
    <scope>IDENTIFICATION</scope>
</reference>
<dbReference type="GO" id="GO:0002224">
    <property type="term" value="P:toll-like receptor signaling pathway"/>
    <property type="evidence" value="ECO:0007669"/>
    <property type="project" value="TreeGrafter"/>
</dbReference>
<dbReference type="SUPFAM" id="SSF52200">
    <property type="entry name" value="Toll/Interleukin receptor TIR domain"/>
    <property type="match status" value="1"/>
</dbReference>
<organism evidence="16 17">
    <name type="scientific">Salmo trutta</name>
    <name type="common">Brown trout</name>
    <dbReference type="NCBI Taxonomy" id="8032"/>
    <lineage>
        <taxon>Eukaryota</taxon>
        <taxon>Metazoa</taxon>
        <taxon>Chordata</taxon>
        <taxon>Craniata</taxon>
        <taxon>Vertebrata</taxon>
        <taxon>Euteleostomi</taxon>
        <taxon>Actinopterygii</taxon>
        <taxon>Neopterygii</taxon>
        <taxon>Teleostei</taxon>
        <taxon>Protacanthopterygii</taxon>
        <taxon>Salmoniformes</taxon>
        <taxon>Salmonidae</taxon>
        <taxon>Salmoninae</taxon>
        <taxon>Salmo</taxon>
    </lineage>
</organism>
<evidence type="ECO:0000256" key="7">
    <source>
        <dbReference type="ARBA" id="ARBA00022737"/>
    </source>
</evidence>
<sequence length="383" mass="43706">WLPMLEVLSLEQNNLKHLTKDTFHWLGNLSRLGQLQEINLSNGNQKITLSPMSFVHVPTLRTLMLGRALTGTLDLNRSSFKPLSNLNILDLSNNNIANISIGLLAGLENLKVLKLQHNNLARVWKSANPGGPAGHGEEPIRLHLREHLVVCGVAEQNQLQCAGPRDEHVCNTPQAYYNCSVMEFDTLSCKDMTPFQALYVLTSTVVLTLMVTSLLVRFQVWRIQFYWNVLINRMLGLSDANSREGREFDYDVFVINAAKDKTWVERSLYPLEDEQGYTFYVQDLDAVGGDLRLESIMENMRRSRKILFVDTKTLLEDSMCRQFMAHHTLHHGIEDSRDSMVLVFLQDVGMLRPHCLLNWPLQGEKVPTFHQRLRIALGTTNQV</sequence>
<dbReference type="Ensembl" id="ENSSTUT00000082893.1">
    <property type="protein sequence ID" value="ENSSTUP00000077834.1"/>
    <property type="gene ID" value="ENSSTUG00000034346.1"/>
</dbReference>
<keyword evidence="4" id="KW-0433">Leucine-rich repeat</keyword>
<keyword evidence="9 14" id="KW-1133">Transmembrane helix</keyword>
<evidence type="ECO:0000256" key="3">
    <source>
        <dbReference type="ARBA" id="ARBA00022588"/>
    </source>
</evidence>
<dbReference type="PROSITE" id="PS51450">
    <property type="entry name" value="LRR"/>
    <property type="match status" value="1"/>
</dbReference>
<proteinExistence type="inferred from homology"/>
<dbReference type="InParanoid" id="A0A674C2N7"/>
<protein>
    <recommendedName>
        <fullName evidence="15">TIR domain-containing protein</fullName>
    </recommendedName>
</protein>
<dbReference type="PANTHER" id="PTHR24365">
    <property type="entry name" value="TOLL-LIKE RECEPTOR"/>
    <property type="match status" value="1"/>
</dbReference>
<dbReference type="InterPro" id="IPR032675">
    <property type="entry name" value="LRR_dom_sf"/>
</dbReference>
<dbReference type="Pfam" id="PF17968">
    <property type="entry name" value="Tlr3_TMD"/>
    <property type="match status" value="1"/>
</dbReference>
<dbReference type="Gene3D" id="3.40.50.10140">
    <property type="entry name" value="Toll/interleukin-1 receptor homology (TIR) domain"/>
    <property type="match status" value="1"/>
</dbReference>
<dbReference type="InterPro" id="IPR001611">
    <property type="entry name" value="Leu-rich_rpt"/>
</dbReference>
<keyword evidence="13" id="KW-0395">Inflammatory response</keyword>
<evidence type="ECO:0000256" key="8">
    <source>
        <dbReference type="ARBA" id="ARBA00022859"/>
    </source>
</evidence>
<dbReference type="Gene3D" id="3.80.10.10">
    <property type="entry name" value="Ribonuclease Inhibitor"/>
    <property type="match status" value="1"/>
</dbReference>
<evidence type="ECO:0000256" key="6">
    <source>
        <dbReference type="ARBA" id="ARBA00022729"/>
    </source>
</evidence>
<evidence type="ECO:0000256" key="2">
    <source>
        <dbReference type="ARBA" id="ARBA00009634"/>
    </source>
</evidence>
<keyword evidence="7" id="KW-0677">Repeat</keyword>
<accession>A0A674C2N7</accession>
<dbReference type="GO" id="GO:0005886">
    <property type="term" value="C:plasma membrane"/>
    <property type="evidence" value="ECO:0007669"/>
    <property type="project" value="TreeGrafter"/>
</dbReference>
<keyword evidence="10 14" id="KW-0472">Membrane</keyword>
<dbReference type="InterPro" id="IPR035897">
    <property type="entry name" value="Toll_tir_struct_dom_sf"/>
</dbReference>
<dbReference type="Proteomes" id="UP000472277">
    <property type="component" value="Chromosome 11"/>
</dbReference>
<evidence type="ECO:0000256" key="12">
    <source>
        <dbReference type="ARBA" id="ARBA00023180"/>
    </source>
</evidence>
<dbReference type="SUPFAM" id="SSF52058">
    <property type="entry name" value="L domain-like"/>
    <property type="match status" value="1"/>
</dbReference>
<evidence type="ECO:0000256" key="13">
    <source>
        <dbReference type="ARBA" id="ARBA00023198"/>
    </source>
</evidence>
<dbReference type="PROSITE" id="PS50104">
    <property type="entry name" value="TIR"/>
    <property type="match status" value="1"/>
</dbReference>
<keyword evidence="17" id="KW-1185">Reference proteome</keyword>
<dbReference type="SMART" id="SM00369">
    <property type="entry name" value="LRR_TYP"/>
    <property type="match status" value="3"/>
</dbReference>
<evidence type="ECO:0000256" key="11">
    <source>
        <dbReference type="ARBA" id="ARBA00023170"/>
    </source>
</evidence>
<evidence type="ECO:0000259" key="15">
    <source>
        <dbReference type="PROSITE" id="PS50104"/>
    </source>
</evidence>
<reference evidence="16" key="2">
    <citation type="submission" date="2025-09" db="UniProtKB">
        <authorList>
            <consortium name="Ensembl"/>
        </authorList>
    </citation>
    <scope>IDENTIFICATION</scope>
</reference>
<evidence type="ECO:0000256" key="1">
    <source>
        <dbReference type="ARBA" id="ARBA00004167"/>
    </source>
</evidence>
<name>A0A674C2N7_SALTR</name>
<evidence type="ECO:0000313" key="17">
    <source>
        <dbReference type="Proteomes" id="UP000472277"/>
    </source>
</evidence>
<dbReference type="OMA" id="YDVFVIN"/>
<comment type="subcellular location">
    <subcellularLocation>
        <location evidence="1">Membrane</location>
        <topology evidence="1">Single-pass membrane protein</topology>
    </subcellularLocation>
</comment>
<dbReference type="Pfam" id="PF13855">
    <property type="entry name" value="LRR_8"/>
    <property type="match status" value="1"/>
</dbReference>
<dbReference type="InterPro" id="IPR000157">
    <property type="entry name" value="TIR_dom"/>
</dbReference>